<evidence type="ECO:0000313" key="1">
    <source>
        <dbReference type="EMBL" id="CAA9359796.1"/>
    </source>
</evidence>
<organism evidence="1">
    <name type="scientific">uncultured Gemmatimonadota bacterium</name>
    <dbReference type="NCBI Taxonomy" id="203437"/>
    <lineage>
        <taxon>Bacteria</taxon>
        <taxon>Pseudomonadati</taxon>
        <taxon>Gemmatimonadota</taxon>
        <taxon>environmental samples</taxon>
    </lineage>
</organism>
<dbReference type="EMBL" id="CADCTW010000199">
    <property type="protein sequence ID" value="CAA9359796.1"/>
    <property type="molecule type" value="Genomic_DNA"/>
</dbReference>
<feature type="non-terminal residue" evidence="1">
    <location>
        <position position="1"/>
    </location>
</feature>
<name>A0A6J4MJQ5_9BACT</name>
<proteinExistence type="predicted"/>
<accession>A0A6J4MJQ5</accession>
<reference evidence="1" key="1">
    <citation type="submission" date="2020-02" db="EMBL/GenBank/DDBJ databases">
        <authorList>
            <person name="Meier V. D."/>
        </authorList>
    </citation>
    <scope>NUCLEOTIDE SEQUENCE</scope>
    <source>
        <strain evidence="1">AVDCRST_MAG68</strain>
    </source>
</reference>
<gene>
    <name evidence="1" type="ORF">AVDCRST_MAG68-4318</name>
</gene>
<sequence length="56" mass="6678">WRTSGWRSGERWGGGRGWWGCWCWRWPSGGWRRSWARTTATRSWTSWTGARPPPRA</sequence>
<protein>
    <submittedName>
        <fullName evidence="1">Uncharacterized protein</fullName>
    </submittedName>
</protein>
<feature type="non-terminal residue" evidence="1">
    <location>
        <position position="56"/>
    </location>
</feature>
<dbReference type="AlphaFoldDB" id="A0A6J4MJQ5"/>